<dbReference type="Proteomes" id="UP001501470">
    <property type="component" value="Unassembled WGS sequence"/>
</dbReference>
<dbReference type="Pfam" id="PF09709">
    <property type="entry name" value="Cas_Csd1"/>
    <property type="match status" value="1"/>
</dbReference>
<dbReference type="NCBIfam" id="TIGR01863">
    <property type="entry name" value="cas_Csd1"/>
    <property type="match status" value="1"/>
</dbReference>
<name>A0ABN3RQ24_9ACTN</name>
<evidence type="ECO:0000313" key="1">
    <source>
        <dbReference type="EMBL" id="GAA1574467.1"/>
    </source>
</evidence>
<sequence>MNFRPTAGPDHDASRPYSRERRVRWELNLDRDGQFQALVDLADPTDKAARSGRMKLVPNAGRTVAIAPSLGADDVQYILGWCDEQTKPERVKAAHAAFIALCRRWKHEHPDNDAARAIIAFYDRGGADLVPKPDKWASKETVTIVVDGRPSTDSAALWQLWKTVVEERKSGGGDDVRRGLCLACGRVGALLNRMPQALPKALVPGADQEVALISANKAIHTYDFSEGLGTAPICVNCGGTAVANLQTILADPTHTFTYPRQRTRLAWWITHGGHSATIALLDANPAAISDYLDRVYTATPPRSLHEHQLCSIAVSGNVARLVVHDWIEQPLAEAEAAVQQWFADHEITHRWQDHRARFPMWLLLTCAGQWQPGVTGAQGRYIPLYDKAADRPDDLAQLLLHSALYGANLPSYVLAHVVRRIRTDGHVDEPRAALIRVALTRHPHTTVEAPMPGLDPAQHDPAYVSGRLFAVLEATQRAAFPREEQPNTTFFDRYFAGAVANPRIALVQGSQLWPAWIKKITSSAERERTPQGRNKRRAAAAALRTRITDLLALLNAEALPARITTEAQSLFIVGYHHQRADDLVRARTGRAPEIAVNEQDQPEQPLNAVTM</sequence>
<evidence type="ECO:0000313" key="2">
    <source>
        <dbReference type="Proteomes" id="UP001501470"/>
    </source>
</evidence>
<dbReference type="EMBL" id="BAAAQD010000052">
    <property type="protein sequence ID" value="GAA1574467.1"/>
    <property type="molecule type" value="Genomic_DNA"/>
</dbReference>
<gene>
    <name evidence="1" type="primary">cas8c</name>
    <name evidence="1" type="ORF">GCM10009827_115420</name>
</gene>
<proteinExistence type="predicted"/>
<accession>A0ABN3RQ24</accession>
<dbReference type="InterPro" id="IPR010144">
    <property type="entry name" value="CRISPR-assoc_prot_Csd1-typ"/>
</dbReference>
<protein>
    <submittedName>
        <fullName evidence="1">Type I-C CRISPR-associated protein Cas8c/Csd1</fullName>
    </submittedName>
</protein>
<reference evidence="1 2" key="1">
    <citation type="journal article" date="2019" name="Int. J. Syst. Evol. Microbiol.">
        <title>The Global Catalogue of Microorganisms (GCM) 10K type strain sequencing project: providing services to taxonomists for standard genome sequencing and annotation.</title>
        <authorList>
            <consortium name="The Broad Institute Genomics Platform"/>
            <consortium name="The Broad Institute Genome Sequencing Center for Infectious Disease"/>
            <person name="Wu L."/>
            <person name="Ma J."/>
        </authorList>
    </citation>
    <scope>NUCLEOTIDE SEQUENCE [LARGE SCALE GENOMIC DNA]</scope>
    <source>
        <strain evidence="1 2">JCM 15933</strain>
    </source>
</reference>
<comment type="caution">
    <text evidence="1">The sequence shown here is derived from an EMBL/GenBank/DDBJ whole genome shotgun (WGS) entry which is preliminary data.</text>
</comment>
<keyword evidence="2" id="KW-1185">Reference proteome</keyword>
<organism evidence="1 2">
    <name type="scientific">Dactylosporangium maewongense</name>
    <dbReference type="NCBI Taxonomy" id="634393"/>
    <lineage>
        <taxon>Bacteria</taxon>
        <taxon>Bacillati</taxon>
        <taxon>Actinomycetota</taxon>
        <taxon>Actinomycetes</taxon>
        <taxon>Micromonosporales</taxon>
        <taxon>Micromonosporaceae</taxon>
        <taxon>Dactylosporangium</taxon>
    </lineage>
</organism>